<dbReference type="AlphaFoldDB" id="A0A6T6B9P1"/>
<sequence>MAGQLGGAAGGSGGGGGGGGFGGGFGGPGGAGLDQKAIRELVPALTQLQTLVDAGQIDDSMLRELKGQLTSQGASLPQLVQAMELLAEGAADAPELPAEMKTAQMRTTFQKLGVMLRKMERL</sequence>
<evidence type="ECO:0000313" key="3">
    <source>
        <dbReference type="EMBL" id="CAD8276344.1"/>
    </source>
</evidence>
<dbReference type="EMBL" id="HBEB01016571">
    <property type="protein sequence ID" value="CAD8276344.1"/>
    <property type="molecule type" value="Transcribed_RNA"/>
</dbReference>
<reference evidence="3" key="1">
    <citation type="submission" date="2021-01" db="EMBL/GenBank/DDBJ databases">
        <authorList>
            <person name="Corre E."/>
            <person name="Pelletier E."/>
            <person name="Niang G."/>
            <person name="Scheremetjew M."/>
            <person name="Finn R."/>
            <person name="Kale V."/>
            <person name="Holt S."/>
            <person name="Cochrane G."/>
            <person name="Meng A."/>
            <person name="Brown T."/>
            <person name="Cohen L."/>
        </authorList>
    </citation>
    <scope>NUCLEOTIDE SEQUENCE</scope>
    <source>
        <strain evidence="3">RCC1537</strain>
    </source>
</reference>
<name>A0A6T6B9P1_DIALT</name>
<evidence type="ECO:0000256" key="1">
    <source>
        <dbReference type="SAM" id="MobiDB-lite"/>
    </source>
</evidence>
<dbReference type="EMBL" id="HBEB01016570">
    <property type="protein sequence ID" value="CAD8276343.1"/>
    <property type="molecule type" value="Transcribed_RNA"/>
</dbReference>
<protein>
    <submittedName>
        <fullName evidence="3">Uncharacterized protein</fullName>
    </submittedName>
</protein>
<organism evidence="3">
    <name type="scientific">Diacronema lutheri</name>
    <name type="common">Unicellular marine alga</name>
    <name type="synonym">Monochrysis lutheri</name>
    <dbReference type="NCBI Taxonomy" id="2081491"/>
    <lineage>
        <taxon>Eukaryota</taxon>
        <taxon>Haptista</taxon>
        <taxon>Haptophyta</taxon>
        <taxon>Pavlovophyceae</taxon>
        <taxon>Pavlovales</taxon>
        <taxon>Pavlovaceae</taxon>
        <taxon>Diacronema</taxon>
    </lineage>
</organism>
<gene>
    <name evidence="2" type="ORF">PLUT1463_LOCUS10659</name>
    <name evidence="3" type="ORF">PLUT1463_LOCUS10660</name>
</gene>
<feature type="region of interest" description="Disordered" evidence="1">
    <location>
        <begin position="1"/>
        <end position="26"/>
    </location>
</feature>
<proteinExistence type="predicted"/>
<evidence type="ECO:0000313" key="2">
    <source>
        <dbReference type="EMBL" id="CAD8276343.1"/>
    </source>
</evidence>
<accession>A0A6T6B9P1</accession>